<evidence type="ECO:0000313" key="2">
    <source>
        <dbReference type="EMBL" id="KLJ10932.1"/>
    </source>
</evidence>
<proteinExistence type="predicted"/>
<organism evidence="2 3">
    <name type="scientific">Blastomyces silverae</name>
    <dbReference type="NCBI Taxonomy" id="2060906"/>
    <lineage>
        <taxon>Eukaryota</taxon>
        <taxon>Fungi</taxon>
        <taxon>Dikarya</taxon>
        <taxon>Ascomycota</taxon>
        <taxon>Pezizomycotina</taxon>
        <taxon>Eurotiomycetes</taxon>
        <taxon>Eurotiomycetidae</taxon>
        <taxon>Onygenales</taxon>
        <taxon>Ajellomycetaceae</taxon>
        <taxon>Blastomyces</taxon>
    </lineage>
</organism>
<gene>
    <name evidence="2" type="ORF">EMPG_13750</name>
</gene>
<sequence>MFSVDRPIAPGHPSPSSTRHNLDPPRPATPAAGDENIAPSANASTRPSSSGRFHNTNVPTSGAGSGASASPSLKNLLS</sequence>
<comment type="caution">
    <text evidence="2">The sequence shown here is derived from an EMBL/GenBank/DDBJ whole genome shotgun (WGS) entry which is preliminary data.</text>
</comment>
<reference evidence="3" key="1">
    <citation type="journal article" date="2015" name="PLoS Genet.">
        <title>The dynamic genome and transcriptome of the human fungal pathogen Blastomyces and close relative Emmonsia.</title>
        <authorList>
            <person name="Munoz J.F."/>
            <person name="Gauthier G.M."/>
            <person name="Desjardins C.A."/>
            <person name="Gallo J.E."/>
            <person name="Holder J."/>
            <person name="Sullivan T.D."/>
            <person name="Marty A.J."/>
            <person name="Carmen J.C."/>
            <person name="Chen Z."/>
            <person name="Ding L."/>
            <person name="Gujja S."/>
            <person name="Magrini V."/>
            <person name="Misas E."/>
            <person name="Mitreva M."/>
            <person name="Priest M."/>
            <person name="Saif S."/>
            <person name="Whiston E.A."/>
            <person name="Young S."/>
            <person name="Zeng Q."/>
            <person name="Goldman W.E."/>
            <person name="Mardis E.R."/>
            <person name="Taylor J.W."/>
            <person name="McEwen J.G."/>
            <person name="Clay O.K."/>
            <person name="Klein B.S."/>
            <person name="Cuomo C.A."/>
        </authorList>
    </citation>
    <scope>NUCLEOTIDE SEQUENCE [LARGE SCALE GENOMIC DNA]</scope>
    <source>
        <strain evidence="3">UAMH 139</strain>
    </source>
</reference>
<protein>
    <submittedName>
        <fullName evidence="2">Uncharacterized protein</fullName>
    </submittedName>
</protein>
<dbReference type="AlphaFoldDB" id="A0A0H1BIT0"/>
<accession>A0A0H1BIT0</accession>
<dbReference type="OrthoDB" id="336088at2759"/>
<dbReference type="STRING" id="2060906.A0A0H1BIT0"/>
<evidence type="ECO:0000256" key="1">
    <source>
        <dbReference type="SAM" id="MobiDB-lite"/>
    </source>
</evidence>
<keyword evidence="3" id="KW-1185">Reference proteome</keyword>
<dbReference type="EMBL" id="LDEV01001833">
    <property type="protein sequence ID" value="KLJ10932.1"/>
    <property type="molecule type" value="Genomic_DNA"/>
</dbReference>
<dbReference type="Proteomes" id="UP000053573">
    <property type="component" value="Unassembled WGS sequence"/>
</dbReference>
<name>A0A0H1BIT0_9EURO</name>
<evidence type="ECO:0000313" key="3">
    <source>
        <dbReference type="Proteomes" id="UP000053573"/>
    </source>
</evidence>
<feature type="compositionally biased region" description="Polar residues" evidence="1">
    <location>
        <begin position="39"/>
        <end position="60"/>
    </location>
</feature>
<feature type="region of interest" description="Disordered" evidence="1">
    <location>
        <begin position="1"/>
        <end position="78"/>
    </location>
</feature>